<evidence type="ECO:0000259" key="1">
    <source>
        <dbReference type="Pfam" id="PF13280"/>
    </source>
</evidence>
<dbReference type="OrthoDB" id="9772503at2"/>
<accession>A0A095WZX9</accession>
<dbReference type="InterPro" id="IPR051534">
    <property type="entry name" value="CBASS_pafABC_assoc_protein"/>
</dbReference>
<sequence length="321" mass="37735">MASSRLNILYILEILREESDSDHILSMADIKKKLSLYYGVNLDRRTVTSAINDLIDFGIDISTFTDNGLGYYLIDRDFEKSETYLLMDAIFSLAYIDKDQCTELLRKIGKSQSKYQRSVDKYISQTDFYRTKRTSNKEVFLNIEIINEAIEENRQIEFTYLTYGPDKKLVPKRKRPYKLNAYRILADNKKYYLLGTTPGFTNILSFRIDFIKDIKILDENRDSFREDELNRLIEKASHAFFGKPSFIKIRFDKDILTYVIDQFGTDIKLREDGDYYLGEFMAPEKGIEYWALQFLPYVEVLEPVSLRESVIESVKENLYGI</sequence>
<dbReference type="Pfam" id="PF13280">
    <property type="entry name" value="WYL"/>
    <property type="match status" value="1"/>
</dbReference>
<evidence type="ECO:0000313" key="4">
    <source>
        <dbReference type="Proteomes" id="UP000029579"/>
    </source>
</evidence>
<organism evidence="3 4">
    <name type="scientific">Anaerococcus lactolyticus S7-1-13</name>
    <dbReference type="NCBI Taxonomy" id="1284686"/>
    <lineage>
        <taxon>Bacteria</taxon>
        <taxon>Bacillati</taxon>
        <taxon>Bacillota</taxon>
        <taxon>Tissierellia</taxon>
        <taxon>Tissierellales</taxon>
        <taxon>Peptoniphilaceae</taxon>
        <taxon>Anaerococcus</taxon>
    </lineage>
</organism>
<proteinExistence type="predicted"/>
<comment type="caution">
    <text evidence="3">The sequence shown here is derived from an EMBL/GenBank/DDBJ whole genome shotgun (WGS) entry which is preliminary data.</text>
</comment>
<feature type="domain" description="WCX" evidence="2">
    <location>
        <begin position="247"/>
        <end position="316"/>
    </location>
</feature>
<evidence type="ECO:0000313" key="3">
    <source>
        <dbReference type="EMBL" id="KGF03345.1"/>
    </source>
</evidence>
<gene>
    <name evidence="3" type="ORF">HMPREF1630_07845</name>
</gene>
<feature type="domain" description="WYL" evidence="1">
    <location>
        <begin position="143"/>
        <end position="216"/>
    </location>
</feature>
<dbReference type="PROSITE" id="PS52050">
    <property type="entry name" value="WYL"/>
    <property type="match status" value="1"/>
</dbReference>
<dbReference type="Proteomes" id="UP000029579">
    <property type="component" value="Unassembled WGS sequence"/>
</dbReference>
<dbReference type="eggNOG" id="COG2378">
    <property type="taxonomic scope" value="Bacteria"/>
</dbReference>
<dbReference type="Pfam" id="PF25583">
    <property type="entry name" value="WCX"/>
    <property type="match status" value="1"/>
</dbReference>
<name>A0A095WZX9_9FIRM</name>
<dbReference type="EMBL" id="JRMW01000040">
    <property type="protein sequence ID" value="KGF03345.1"/>
    <property type="molecule type" value="Genomic_DNA"/>
</dbReference>
<evidence type="ECO:0000259" key="2">
    <source>
        <dbReference type="Pfam" id="PF25583"/>
    </source>
</evidence>
<dbReference type="InterPro" id="IPR057727">
    <property type="entry name" value="WCX_dom"/>
</dbReference>
<dbReference type="PANTHER" id="PTHR34580">
    <property type="match status" value="1"/>
</dbReference>
<dbReference type="RefSeq" id="WP_037328513.1">
    <property type="nucleotide sequence ID" value="NZ_JRMW01000040.1"/>
</dbReference>
<dbReference type="PANTHER" id="PTHR34580:SF1">
    <property type="entry name" value="PROTEIN PAFC"/>
    <property type="match status" value="1"/>
</dbReference>
<reference evidence="3 4" key="1">
    <citation type="submission" date="2014-07" db="EMBL/GenBank/DDBJ databases">
        <authorList>
            <person name="McCorrison J."/>
            <person name="Sanka R."/>
            <person name="Torralba M."/>
            <person name="Gillis M."/>
            <person name="Haft D.H."/>
            <person name="Methe B."/>
            <person name="Sutton G."/>
            <person name="Nelson K.E."/>
        </authorList>
    </citation>
    <scope>NUCLEOTIDE SEQUENCE [LARGE SCALE GENOMIC DNA]</scope>
    <source>
        <strain evidence="3 4">S7-1-13</strain>
    </source>
</reference>
<dbReference type="AlphaFoldDB" id="A0A095WZX9"/>
<dbReference type="InterPro" id="IPR026881">
    <property type="entry name" value="WYL_dom"/>
</dbReference>
<protein>
    <submittedName>
        <fullName evidence="3">Uncharacterized protein</fullName>
    </submittedName>
</protein>